<organism evidence="4 5">
    <name type="scientific">Fibrella forsythiae</name>
    <dbReference type="NCBI Taxonomy" id="2817061"/>
    <lineage>
        <taxon>Bacteria</taxon>
        <taxon>Pseudomonadati</taxon>
        <taxon>Bacteroidota</taxon>
        <taxon>Cytophagia</taxon>
        <taxon>Cytophagales</taxon>
        <taxon>Spirosomataceae</taxon>
        <taxon>Fibrella</taxon>
    </lineage>
</organism>
<protein>
    <submittedName>
        <fullName evidence="4">SDR family oxidoreductase</fullName>
    </submittedName>
</protein>
<gene>
    <name evidence="4" type="ORF">J2I46_21145</name>
</gene>
<evidence type="ECO:0000256" key="2">
    <source>
        <dbReference type="ARBA" id="ARBA00023002"/>
    </source>
</evidence>
<keyword evidence="2" id="KW-0560">Oxidoreductase</keyword>
<evidence type="ECO:0000313" key="4">
    <source>
        <dbReference type="EMBL" id="MBO0951105.1"/>
    </source>
</evidence>
<keyword evidence="5" id="KW-1185">Reference proteome</keyword>
<dbReference type="RefSeq" id="WP_207331062.1">
    <property type="nucleotide sequence ID" value="NZ_JAFMYW010000007.1"/>
</dbReference>
<dbReference type="Proteomes" id="UP000664628">
    <property type="component" value="Unassembled WGS sequence"/>
</dbReference>
<comment type="caution">
    <text evidence="4">The sequence shown here is derived from an EMBL/GenBank/DDBJ whole genome shotgun (WGS) entry which is preliminary data.</text>
</comment>
<evidence type="ECO:0000313" key="5">
    <source>
        <dbReference type="Proteomes" id="UP000664628"/>
    </source>
</evidence>
<evidence type="ECO:0000256" key="1">
    <source>
        <dbReference type="ARBA" id="ARBA00006484"/>
    </source>
</evidence>
<dbReference type="EMBL" id="JAFMYW010000007">
    <property type="protein sequence ID" value="MBO0951105.1"/>
    <property type="molecule type" value="Genomic_DNA"/>
</dbReference>
<accession>A0ABS3JM85</accession>
<evidence type="ECO:0000256" key="3">
    <source>
        <dbReference type="SAM" id="MobiDB-lite"/>
    </source>
</evidence>
<dbReference type="InterPro" id="IPR020904">
    <property type="entry name" value="Sc_DH/Rdtase_CS"/>
</dbReference>
<dbReference type="PROSITE" id="PS00061">
    <property type="entry name" value="ADH_SHORT"/>
    <property type="match status" value="1"/>
</dbReference>
<proteinExistence type="inferred from homology"/>
<sequence>MEQEVKRPESGELKSEVQDFPAIQAKMTPEPQSDLSSYNAAGKLAGKVAIVTGGDSGIGRAVAVAFAKEGANVAIMYLDEEQEDADETKRLAEQFGTKCLLIPSDVRSKAKCVEAVEQTVAEFGKLNILVNNAAYQHIVEKITDITEEQLRRTFDTNILGYFFMVQAALPHLHENDVIINTGSIVGKMGQPKLVDYASTKGAIHAFTMSLATQLGEQKIRVNAVLPGPIYTPFLPGAGMGPEGVEEAASKTILQRPGQPDELAPAYVLLASSDGSYITGSLLDVNGGNA</sequence>
<feature type="region of interest" description="Disordered" evidence="3">
    <location>
        <begin position="1"/>
        <end position="34"/>
    </location>
</feature>
<feature type="compositionally biased region" description="Basic and acidic residues" evidence="3">
    <location>
        <begin position="1"/>
        <end position="17"/>
    </location>
</feature>
<dbReference type="PRINTS" id="PR00080">
    <property type="entry name" value="SDRFAMILY"/>
</dbReference>
<reference evidence="4 5" key="1">
    <citation type="submission" date="2021-03" db="EMBL/GenBank/DDBJ databases">
        <title>Fibrella sp. HMF5405 genome sequencing and assembly.</title>
        <authorList>
            <person name="Kang H."/>
            <person name="Kim H."/>
            <person name="Bae S."/>
            <person name="Joh K."/>
        </authorList>
    </citation>
    <scope>NUCLEOTIDE SEQUENCE [LARGE SCALE GENOMIC DNA]</scope>
    <source>
        <strain evidence="4 5">HMF5405</strain>
    </source>
</reference>
<comment type="similarity">
    <text evidence="1">Belongs to the short-chain dehydrogenases/reductases (SDR) family.</text>
</comment>
<dbReference type="SUPFAM" id="SSF51735">
    <property type="entry name" value="NAD(P)-binding Rossmann-fold domains"/>
    <property type="match status" value="1"/>
</dbReference>
<dbReference type="PRINTS" id="PR00081">
    <property type="entry name" value="GDHRDH"/>
</dbReference>
<dbReference type="InterPro" id="IPR002347">
    <property type="entry name" value="SDR_fam"/>
</dbReference>
<name>A0ABS3JM85_9BACT</name>
<dbReference type="InterPro" id="IPR036291">
    <property type="entry name" value="NAD(P)-bd_dom_sf"/>
</dbReference>
<dbReference type="PANTHER" id="PTHR48107">
    <property type="entry name" value="NADPH-DEPENDENT ALDEHYDE REDUCTASE-LIKE PROTEIN, CHLOROPLASTIC-RELATED"/>
    <property type="match status" value="1"/>
</dbReference>
<dbReference type="PANTHER" id="PTHR48107:SF16">
    <property type="entry name" value="NADPH-DEPENDENT ALDEHYDE REDUCTASE 1, CHLOROPLASTIC"/>
    <property type="match status" value="1"/>
</dbReference>
<dbReference type="Pfam" id="PF13561">
    <property type="entry name" value="adh_short_C2"/>
    <property type="match status" value="1"/>
</dbReference>
<dbReference type="Gene3D" id="3.40.50.720">
    <property type="entry name" value="NAD(P)-binding Rossmann-like Domain"/>
    <property type="match status" value="1"/>
</dbReference>